<sequence length="313" mass="32809">MTAGLGALFVLCWSSGFIGAKLGAEDASVPTILMWRFLPLALVLLPFLLARRSGPQQLGARGITRQVAVGALSQSGYLLTVYWAIALGVSTGTTALIDGIQPLVVAALVGPLLGTAVVGRQWLGLVLGLAGVASVTWADATNVSSGTPWWAYAVPFGGMLCLVAATFLERRATTSTAPLHALTIHCLTSAAIFTAMAVLAGEAIPPAATSFWVAMTWLVVLSTFGGYGLYWVLLRRAGVATVNSLMFLVPPVTTVWGATMFGEPLTAMTIGGLALALVATLLVVAPRRESSRRDGQRKRRNRPGNGAGRRRAH</sequence>
<feature type="transmembrane region" description="Helical" evidence="7">
    <location>
        <begin position="122"/>
        <end position="138"/>
    </location>
</feature>
<proteinExistence type="inferred from homology"/>
<name>A0A3L8PUB2_9ACTN</name>
<evidence type="ECO:0000256" key="2">
    <source>
        <dbReference type="ARBA" id="ARBA00007362"/>
    </source>
</evidence>
<dbReference type="PANTHER" id="PTHR32322:SF2">
    <property type="entry name" value="EAMA DOMAIN-CONTAINING PROTEIN"/>
    <property type="match status" value="1"/>
</dbReference>
<comment type="subcellular location">
    <subcellularLocation>
        <location evidence="1">Membrane</location>
        <topology evidence="1">Multi-pass membrane protein</topology>
    </subcellularLocation>
</comment>
<dbReference type="SUPFAM" id="SSF103481">
    <property type="entry name" value="Multidrug resistance efflux transporter EmrE"/>
    <property type="match status" value="2"/>
</dbReference>
<reference evidence="9 10" key="1">
    <citation type="submission" date="2018-10" db="EMBL/GenBank/DDBJ databases">
        <title>Aeromicrobium sp. 9W16Y-2 whole genome shotgun sequence.</title>
        <authorList>
            <person name="Li F."/>
        </authorList>
    </citation>
    <scope>NUCLEOTIDE SEQUENCE [LARGE SCALE GENOMIC DNA]</scope>
    <source>
        <strain evidence="9 10">9W16Y-2</strain>
    </source>
</reference>
<dbReference type="PANTHER" id="PTHR32322">
    <property type="entry name" value="INNER MEMBRANE TRANSPORTER"/>
    <property type="match status" value="1"/>
</dbReference>
<evidence type="ECO:0000259" key="8">
    <source>
        <dbReference type="Pfam" id="PF00892"/>
    </source>
</evidence>
<evidence type="ECO:0000256" key="5">
    <source>
        <dbReference type="ARBA" id="ARBA00023136"/>
    </source>
</evidence>
<evidence type="ECO:0000256" key="1">
    <source>
        <dbReference type="ARBA" id="ARBA00004141"/>
    </source>
</evidence>
<dbReference type="InterPro" id="IPR050638">
    <property type="entry name" value="AA-Vitamin_Transporters"/>
</dbReference>
<dbReference type="InterPro" id="IPR000620">
    <property type="entry name" value="EamA_dom"/>
</dbReference>
<keyword evidence="4 7" id="KW-1133">Transmembrane helix</keyword>
<dbReference type="AlphaFoldDB" id="A0A3L8PUB2"/>
<feature type="transmembrane region" description="Helical" evidence="7">
    <location>
        <begin position="33"/>
        <end position="50"/>
    </location>
</feature>
<evidence type="ECO:0000256" key="6">
    <source>
        <dbReference type="SAM" id="MobiDB-lite"/>
    </source>
</evidence>
<feature type="transmembrane region" description="Helical" evidence="7">
    <location>
        <begin position="95"/>
        <end position="115"/>
    </location>
</feature>
<keyword evidence="10" id="KW-1185">Reference proteome</keyword>
<evidence type="ECO:0000256" key="7">
    <source>
        <dbReference type="SAM" id="Phobius"/>
    </source>
</evidence>
<dbReference type="EMBL" id="RDBF01000001">
    <property type="protein sequence ID" value="RLV57622.1"/>
    <property type="molecule type" value="Genomic_DNA"/>
</dbReference>
<comment type="caution">
    <text evidence="9">The sequence shown here is derived from an EMBL/GenBank/DDBJ whole genome shotgun (WGS) entry which is preliminary data.</text>
</comment>
<dbReference type="OrthoDB" id="9809509at2"/>
<accession>A0A3L8PUB2</accession>
<organism evidence="9 10">
    <name type="scientific">Aeromicrobium phragmitis</name>
    <dbReference type="NCBI Taxonomy" id="2478914"/>
    <lineage>
        <taxon>Bacteria</taxon>
        <taxon>Bacillati</taxon>
        <taxon>Actinomycetota</taxon>
        <taxon>Actinomycetes</taxon>
        <taxon>Propionibacteriales</taxon>
        <taxon>Nocardioidaceae</taxon>
        <taxon>Aeromicrobium</taxon>
    </lineage>
</organism>
<keyword evidence="3 7" id="KW-0812">Transmembrane</keyword>
<evidence type="ECO:0000256" key="4">
    <source>
        <dbReference type="ARBA" id="ARBA00022989"/>
    </source>
</evidence>
<feature type="transmembrane region" description="Helical" evidence="7">
    <location>
        <begin position="211"/>
        <end position="233"/>
    </location>
</feature>
<dbReference type="Proteomes" id="UP000282515">
    <property type="component" value="Unassembled WGS sequence"/>
</dbReference>
<evidence type="ECO:0000256" key="3">
    <source>
        <dbReference type="ARBA" id="ARBA00022692"/>
    </source>
</evidence>
<feature type="transmembrane region" description="Helical" evidence="7">
    <location>
        <begin position="150"/>
        <end position="168"/>
    </location>
</feature>
<dbReference type="Pfam" id="PF00892">
    <property type="entry name" value="EamA"/>
    <property type="match status" value="2"/>
</dbReference>
<feature type="region of interest" description="Disordered" evidence="6">
    <location>
        <begin position="289"/>
        <end position="313"/>
    </location>
</feature>
<feature type="transmembrane region" description="Helical" evidence="7">
    <location>
        <begin position="71"/>
        <end position="89"/>
    </location>
</feature>
<evidence type="ECO:0000313" key="10">
    <source>
        <dbReference type="Proteomes" id="UP000282515"/>
    </source>
</evidence>
<comment type="similarity">
    <text evidence="2">Belongs to the EamA transporter family.</text>
</comment>
<gene>
    <name evidence="9" type="ORF">D9V41_01895</name>
</gene>
<feature type="transmembrane region" description="Helical" evidence="7">
    <location>
        <begin position="180"/>
        <end position="199"/>
    </location>
</feature>
<keyword evidence="5 7" id="KW-0472">Membrane</keyword>
<feature type="transmembrane region" description="Helical" evidence="7">
    <location>
        <begin position="265"/>
        <end position="285"/>
    </location>
</feature>
<evidence type="ECO:0000313" key="9">
    <source>
        <dbReference type="EMBL" id="RLV57622.1"/>
    </source>
</evidence>
<feature type="domain" description="EamA" evidence="8">
    <location>
        <begin position="5"/>
        <end position="136"/>
    </location>
</feature>
<dbReference type="InterPro" id="IPR037185">
    <property type="entry name" value="EmrE-like"/>
</dbReference>
<feature type="compositionally biased region" description="Basic residues" evidence="6">
    <location>
        <begin position="295"/>
        <end position="313"/>
    </location>
</feature>
<feature type="domain" description="EamA" evidence="8">
    <location>
        <begin position="152"/>
        <end position="284"/>
    </location>
</feature>
<dbReference type="GO" id="GO:0016020">
    <property type="term" value="C:membrane"/>
    <property type="evidence" value="ECO:0007669"/>
    <property type="project" value="UniProtKB-SubCell"/>
</dbReference>
<protein>
    <submittedName>
        <fullName evidence="9">DMT family transporter</fullName>
    </submittedName>
</protein>
<feature type="transmembrane region" description="Helical" evidence="7">
    <location>
        <begin position="240"/>
        <end position="259"/>
    </location>
</feature>